<gene>
    <name evidence="1" type="ORF">RDWZM_010318</name>
</gene>
<evidence type="ECO:0000313" key="2">
    <source>
        <dbReference type="Proteomes" id="UP001142055"/>
    </source>
</evidence>
<sequence length="283" mass="31990">SIVSINESIVLPNLQRIESRFAMPSAMMTIVTKLTDKRVISANWAKVEDISRLLKSLPNWLSLREHHRYCGEFVTRGEPLSSVNVGGSGGGDESSIPSVTIGIHPNRCHLINHQISFDGSPEEVHLRNMRETGIFSTNLNKVILLWQSGQLEQLARGDHLVSSIVSMREHDIANIMLSGNNVDLSIGMESYRNLPEVYIVTHSSCSLTHSHWQKISPIWPKCAICCLNDLEVRIHRFYHLQTLDESFFTTYLDSSSSDQRVHALAGLFHYVIPLLDDLHKQLR</sequence>
<organism evidence="1 2">
    <name type="scientific">Blomia tropicalis</name>
    <name type="common">Mite</name>
    <dbReference type="NCBI Taxonomy" id="40697"/>
    <lineage>
        <taxon>Eukaryota</taxon>
        <taxon>Metazoa</taxon>
        <taxon>Ecdysozoa</taxon>
        <taxon>Arthropoda</taxon>
        <taxon>Chelicerata</taxon>
        <taxon>Arachnida</taxon>
        <taxon>Acari</taxon>
        <taxon>Acariformes</taxon>
        <taxon>Sarcoptiformes</taxon>
        <taxon>Astigmata</taxon>
        <taxon>Glycyphagoidea</taxon>
        <taxon>Echimyopodidae</taxon>
        <taxon>Blomia</taxon>
    </lineage>
</organism>
<dbReference type="EMBL" id="JAPWDV010000004">
    <property type="protein sequence ID" value="KAJ6215818.1"/>
    <property type="molecule type" value="Genomic_DNA"/>
</dbReference>
<dbReference type="AlphaFoldDB" id="A0A9Q0LZ75"/>
<feature type="non-terminal residue" evidence="1">
    <location>
        <position position="283"/>
    </location>
</feature>
<protein>
    <submittedName>
        <fullName evidence="1">Uncharacterized protein</fullName>
    </submittedName>
</protein>
<dbReference type="Proteomes" id="UP001142055">
    <property type="component" value="Chromosome 4"/>
</dbReference>
<comment type="caution">
    <text evidence="1">The sequence shown here is derived from an EMBL/GenBank/DDBJ whole genome shotgun (WGS) entry which is preliminary data.</text>
</comment>
<accession>A0A9Q0LZ75</accession>
<proteinExistence type="predicted"/>
<name>A0A9Q0LZ75_BLOTA</name>
<keyword evidence="2" id="KW-1185">Reference proteome</keyword>
<evidence type="ECO:0000313" key="1">
    <source>
        <dbReference type="EMBL" id="KAJ6215818.1"/>
    </source>
</evidence>
<reference evidence="1" key="1">
    <citation type="submission" date="2022-12" db="EMBL/GenBank/DDBJ databases">
        <title>Genome assemblies of Blomia tropicalis.</title>
        <authorList>
            <person name="Cui Y."/>
        </authorList>
    </citation>
    <scope>NUCLEOTIDE SEQUENCE</scope>
    <source>
        <tissue evidence="1">Adult mites</tissue>
    </source>
</reference>